<feature type="compositionally biased region" description="Basic and acidic residues" evidence="1">
    <location>
        <begin position="1"/>
        <end position="11"/>
    </location>
</feature>
<evidence type="ECO:0000313" key="4">
    <source>
        <dbReference type="Proteomes" id="UP000198717"/>
    </source>
</evidence>
<feature type="compositionally biased region" description="Polar residues" evidence="1">
    <location>
        <begin position="108"/>
        <end position="117"/>
    </location>
</feature>
<gene>
    <name evidence="2" type="ORF">MVI01_41780</name>
    <name evidence="3" type="ORF">SAMN04488504_11945</name>
</gene>
<dbReference type="AlphaFoldDB" id="A0A511HGA2"/>
<evidence type="ECO:0000313" key="3">
    <source>
        <dbReference type="EMBL" id="SDF07109.1"/>
    </source>
</evidence>
<feature type="compositionally biased region" description="Low complexity" evidence="1">
    <location>
        <begin position="31"/>
        <end position="45"/>
    </location>
</feature>
<evidence type="ECO:0000313" key="2">
    <source>
        <dbReference type="EMBL" id="GEL72394.1"/>
    </source>
</evidence>
<dbReference type="Proteomes" id="UP000198717">
    <property type="component" value="Unassembled WGS sequence"/>
</dbReference>
<reference evidence="3 4" key="1">
    <citation type="submission" date="2016-10" db="EMBL/GenBank/DDBJ databases">
        <authorList>
            <person name="Varghese N."/>
            <person name="Submissions S."/>
        </authorList>
    </citation>
    <scope>NUCLEOTIDE SEQUENCE [LARGE SCALE GENOMIC DNA]</scope>
    <source>
        <strain evidence="3 4">DSM 2260</strain>
    </source>
</reference>
<evidence type="ECO:0000313" key="5">
    <source>
        <dbReference type="Proteomes" id="UP000321224"/>
    </source>
</evidence>
<accession>A0A511HGA2</accession>
<protein>
    <submittedName>
        <fullName evidence="2">Uncharacterized protein</fullName>
    </submittedName>
</protein>
<proteinExistence type="predicted"/>
<sequence length="425" mass="43938">MPPPPVRRDPPKPPPVKPPPAPLQPPKSKRAPAAQRPVPAATQPPKDSFKATSPGTTPPRVQMGPYVPGHEPKNDKPQTQPAPAAPRKEEQESKGLENWETYPKALDTTVTARQQLQDGKDRVQTWKDNRSAGHGLAKTMKEGVKDNFAKSIEGGKNPKDLDNGLGRLGKANTALKGGIGASALINGEVSDAYKAVSTGGLSSSNPEERSDALDALAGAGKTSTETLKAGLETARDLEKYGSAARAANLSLKAAAPDLSLKGRLKIAHNLSMKAFNHADAGDVGTAEKFDALKKASRSSTTDIAAKAHGESNNKAQRRLNQGVKTGAEKTADSAFDAAIDKGAKAAGGKLAKFAGRFVPGANVAIAGFDIATAIATSNSKDASPGKKITAWTTAAGSVLAATNIPVVSQVGAAFSTVSDLVGSFF</sequence>
<keyword evidence="4" id="KW-1185">Reference proteome</keyword>
<feature type="compositionally biased region" description="Basic and acidic residues" evidence="1">
    <location>
        <begin position="118"/>
        <end position="131"/>
    </location>
</feature>
<name>A0A511HGA2_9BACT</name>
<dbReference type="EMBL" id="FNAJ01000019">
    <property type="protein sequence ID" value="SDF07109.1"/>
    <property type="molecule type" value="Genomic_DNA"/>
</dbReference>
<organism evidence="2 5">
    <name type="scientific">Myxococcus virescens</name>
    <dbReference type="NCBI Taxonomy" id="83456"/>
    <lineage>
        <taxon>Bacteria</taxon>
        <taxon>Pseudomonadati</taxon>
        <taxon>Myxococcota</taxon>
        <taxon>Myxococcia</taxon>
        <taxon>Myxococcales</taxon>
        <taxon>Cystobacterineae</taxon>
        <taxon>Myxococcaceae</taxon>
        <taxon>Myxococcus</taxon>
    </lineage>
</organism>
<comment type="caution">
    <text evidence="2">The sequence shown here is derived from an EMBL/GenBank/DDBJ whole genome shotgun (WGS) entry which is preliminary data.</text>
</comment>
<feature type="region of interest" description="Disordered" evidence="1">
    <location>
        <begin position="1"/>
        <end position="140"/>
    </location>
</feature>
<evidence type="ECO:0000256" key="1">
    <source>
        <dbReference type="SAM" id="MobiDB-lite"/>
    </source>
</evidence>
<dbReference type="EMBL" id="BJVY01000024">
    <property type="protein sequence ID" value="GEL72394.1"/>
    <property type="molecule type" value="Genomic_DNA"/>
</dbReference>
<reference evidence="2 5" key="2">
    <citation type="submission" date="2019-07" db="EMBL/GenBank/DDBJ databases">
        <title>Whole genome shotgun sequence of Myxococcus virescens NBRC 100334.</title>
        <authorList>
            <person name="Hosoyama A."/>
            <person name="Uohara A."/>
            <person name="Ohji S."/>
            <person name="Ichikawa N."/>
        </authorList>
    </citation>
    <scope>NUCLEOTIDE SEQUENCE [LARGE SCALE GENOMIC DNA]</scope>
    <source>
        <strain evidence="2 5">NBRC 100334</strain>
    </source>
</reference>
<feature type="compositionally biased region" description="Pro residues" evidence="1">
    <location>
        <begin position="12"/>
        <end position="25"/>
    </location>
</feature>
<feature type="compositionally biased region" description="Basic and acidic residues" evidence="1">
    <location>
        <begin position="86"/>
        <end position="97"/>
    </location>
</feature>
<dbReference type="Proteomes" id="UP000321224">
    <property type="component" value="Unassembled WGS sequence"/>
</dbReference>